<dbReference type="SUPFAM" id="SSF81383">
    <property type="entry name" value="F-box domain"/>
    <property type="match status" value="1"/>
</dbReference>
<feature type="compositionally biased region" description="Basic and acidic residues" evidence="1">
    <location>
        <begin position="176"/>
        <end position="187"/>
    </location>
</feature>
<dbReference type="Proteomes" id="UP001642482">
    <property type="component" value="Unassembled WGS sequence"/>
</dbReference>
<dbReference type="PROSITE" id="PS50181">
    <property type="entry name" value="FBOX"/>
    <property type="match status" value="1"/>
</dbReference>
<feature type="region of interest" description="Disordered" evidence="1">
    <location>
        <begin position="25"/>
        <end position="61"/>
    </location>
</feature>
<proteinExistence type="predicted"/>
<dbReference type="PANTHER" id="PTHR12874:SF9">
    <property type="entry name" value="F-BOX ONLY PROTEIN 48"/>
    <property type="match status" value="1"/>
</dbReference>
<evidence type="ECO:0000313" key="4">
    <source>
        <dbReference type="Proteomes" id="UP001642482"/>
    </source>
</evidence>
<name>A0ABP0C8P7_9PEZI</name>
<feature type="compositionally biased region" description="Low complexity" evidence="1">
    <location>
        <begin position="559"/>
        <end position="591"/>
    </location>
</feature>
<comment type="caution">
    <text evidence="3">The sequence shown here is derived from an EMBL/GenBank/DDBJ whole genome shotgun (WGS) entry which is preliminary data.</text>
</comment>
<feature type="region of interest" description="Disordered" evidence="1">
    <location>
        <begin position="237"/>
        <end position="271"/>
    </location>
</feature>
<dbReference type="InterPro" id="IPR001810">
    <property type="entry name" value="F-box_dom"/>
</dbReference>
<reference evidence="3 4" key="1">
    <citation type="submission" date="2024-01" db="EMBL/GenBank/DDBJ databases">
        <authorList>
            <person name="Allen C."/>
            <person name="Tagirdzhanova G."/>
        </authorList>
    </citation>
    <scope>NUCLEOTIDE SEQUENCE [LARGE SCALE GENOMIC DNA]</scope>
</reference>
<dbReference type="InterPro" id="IPR036322">
    <property type="entry name" value="WD40_repeat_dom_sf"/>
</dbReference>
<feature type="compositionally biased region" description="Basic and acidic residues" evidence="1">
    <location>
        <begin position="592"/>
        <end position="611"/>
    </location>
</feature>
<dbReference type="SMART" id="SM00256">
    <property type="entry name" value="FBOX"/>
    <property type="match status" value="1"/>
</dbReference>
<dbReference type="Pfam" id="PF12937">
    <property type="entry name" value="F-box-like"/>
    <property type="match status" value="1"/>
</dbReference>
<feature type="compositionally biased region" description="Acidic residues" evidence="1">
    <location>
        <begin position="259"/>
        <end position="271"/>
    </location>
</feature>
<dbReference type="Gene3D" id="1.20.1280.50">
    <property type="match status" value="1"/>
</dbReference>
<feature type="domain" description="F-box" evidence="2">
    <location>
        <begin position="76"/>
        <end position="122"/>
    </location>
</feature>
<sequence>MAGTKRGLDDGHDFGYGDDANADSIDHTAIQATGHRDTDGPLKKRPRKYTAQSSPAGATSCSRPFVDPTLLPSPGTDFLSPLSDELLVRILGNLSMTDLLSLAPVSRRFHRLADDSQLWKAIYYERFVLPRALRFPGFRGGSLNNSTKTTSAGNIVSRLEAYAEQRLGGAQPEQASRNDEEPTRPEPLRYAGRQARDPRAQPGVGTKPRGEPKPNWKQQYRLRHNWAKGQCAVEELRLGNGRSGDDGLRAPSRSGREGEADEDEFEGEDEDGDGNFYRILVKVVDGIAVTADRKRGLRVWELKSRSLVAAERLPGRSIHAEITEKATETVRERVLGIDTEGSMDSEHEVKEHDGTAPLIPTSLAIDLNQNTLDIAIGLLDGGFEIWQYELVRKTLVRRFSHPASSSGPLTGIAYSYPYVLTATDDGLISLYAFGAGRKPVPRTSKLAKTPSCPALNAPLLLTSLRSHTSQPPLALSIRKLSSVAIASIAYTISTRQGWSIGIQDLHVKEERPDENKETGGRKSGPPTVVATRLAHTLPVTSHGRAPSSANVRRRAPDGSFSSSLRTRTSSRPSLLASPSDASPPFDSPPRSVRVEHQPPRQDDYDDGRADDGPISLCYTHPYLLATMPDNTLILHLCTSNASTLAISSGIRLWGHTSGISDAEITARGKAVSVSMRGEEMRVWELEGRPAAERGRSVAIRPSSVDAGLESLPAYDWDERRNWVGFDDEMVIVLKEARGGRESLMVYDFT</sequence>
<protein>
    <recommendedName>
        <fullName evidence="2">F-box domain-containing protein</fullName>
    </recommendedName>
</protein>
<dbReference type="Pfam" id="PF25499">
    <property type="entry name" value="Beta-prop_pof12"/>
    <property type="match status" value="1"/>
</dbReference>
<keyword evidence="4" id="KW-1185">Reference proteome</keyword>
<evidence type="ECO:0000259" key="2">
    <source>
        <dbReference type="PROSITE" id="PS50181"/>
    </source>
</evidence>
<accession>A0ABP0C8P7</accession>
<organism evidence="3 4">
    <name type="scientific">Sporothrix eucalyptigena</name>
    <dbReference type="NCBI Taxonomy" id="1812306"/>
    <lineage>
        <taxon>Eukaryota</taxon>
        <taxon>Fungi</taxon>
        <taxon>Dikarya</taxon>
        <taxon>Ascomycota</taxon>
        <taxon>Pezizomycotina</taxon>
        <taxon>Sordariomycetes</taxon>
        <taxon>Sordariomycetidae</taxon>
        <taxon>Ophiostomatales</taxon>
        <taxon>Ophiostomataceae</taxon>
        <taxon>Sporothrix</taxon>
    </lineage>
</organism>
<evidence type="ECO:0000313" key="3">
    <source>
        <dbReference type="EMBL" id="CAK7228266.1"/>
    </source>
</evidence>
<feature type="compositionally biased region" description="Polar residues" evidence="1">
    <location>
        <begin position="50"/>
        <end position="61"/>
    </location>
</feature>
<feature type="region of interest" description="Disordered" evidence="1">
    <location>
        <begin position="534"/>
        <end position="611"/>
    </location>
</feature>
<dbReference type="InterPro" id="IPR036047">
    <property type="entry name" value="F-box-like_dom_sf"/>
</dbReference>
<dbReference type="EMBL" id="CAWUHD010000078">
    <property type="protein sequence ID" value="CAK7228266.1"/>
    <property type="molecule type" value="Genomic_DNA"/>
</dbReference>
<dbReference type="PANTHER" id="PTHR12874">
    <property type="entry name" value="F-BOX ONLY PROTEIN 48-RELATED"/>
    <property type="match status" value="1"/>
</dbReference>
<gene>
    <name evidence="3" type="ORF">SEUCBS140593_006856</name>
</gene>
<dbReference type="SUPFAM" id="SSF50978">
    <property type="entry name" value="WD40 repeat-like"/>
    <property type="match status" value="1"/>
</dbReference>
<feature type="compositionally biased region" description="Basic and acidic residues" evidence="1">
    <location>
        <begin position="243"/>
        <end position="258"/>
    </location>
</feature>
<evidence type="ECO:0000256" key="1">
    <source>
        <dbReference type="SAM" id="MobiDB-lite"/>
    </source>
</evidence>
<feature type="region of interest" description="Disordered" evidence="1">
    <location>
        <begin position="165"/>
        <end position="217"/>
    </location>
</feature>